<name>A0A0B7NA77_9FUNG</name>
<evidence type="ECO:0000313" key="3">
    <source>
        <dbReference type="Proteomes" id="UP000054107"/>
    </source>
</evidence>
<organism evidence="2 3">
    <name type="scientific">Parasitella parasitica</name>
    <dbReference type="NCBI Taxonomy" id="35722"/>
    <lineage>
        <taxon>Eukaryota</taxon>
        <taxon>Fungi</taxon>
        <taxon>Fungi incertae sedis</taxon>
        <taxon>Mucoromycota</taxon>
        <taxon>Mucoromycotina</taxon>
        <taxon>Mucoromycetes</taxon>
        <taxon>Mucorales</taxon>
        <taxon>Mucorineae</taxon>
        <taxon>Mucoraceae</taxon>
        <taxon>Parasitella</taxon>
    </lineage>
</organism>
<feature type="region of interest" description="Disordered" evidence="1">
    <location>
        <begin position="88"/>
        <end position="113"/>
    </location>
</feature>
<dbReference type="AlphaFoldDB" id="A0A0B7NA77"/>
<dbReference type="Proteomes" id="UP000054107">
    <property type="component" value="Unassembled WGS sequence"/>
</dbReference>
<evidence type="ECO:0000256" key="1">
    <source>
        <dbReference type="SAM" id="MobiDB-lite"/>
    </source>
</evidence>
<accession>A0A0B7NA77</accession>
<keyword evidence="3" id="KW-1185">Reference proteome</keyword>
<reference evidence="2 3" key="1">
    <citation type="submission" date="2014-09" db="EMBL/GenBank/DDBJ databases">
        <authorList>
            <person name="Ellenberger Sabrina"/>
        </authorList>
    </citation>
    <scope>NUCLEOTIDE SEQUENCE [LARGE SCALE GENOMIC DNA]</scope>
    <source>
        <strain evidence="2 3">CBS 412.66</strain>
    </source>
</reference>
<dbReference type="STRING" id="35722.A0A0B7NA77"/>
<proteinExistence type="predicted"/>
<protein>
    <submittedName>
        <fullName evidence="2">Uncharacterized protein</fullName>
    </submittedName>
</protein>
<evidence type="ECO:0000313" key="2">
    <source>
        <dbReference type="EMBL" id="CEP15390.1"/>
    </source>
</evidence>
<dbReference type="EMBL" id="LN732163">
    <property type="protein sequence ID" value="CEP15390.1"/>
    <property type="molecule type" value="Genomic_DNA"/>
</dbReference>
<feature type="compositionally biased region" description="Basic residues" evidence="1">
    <location>
        <begin position="88"/>
        <end position="106"/>
    </location>
</feature>
<gene>
    <name evidence="2" type="primary">PARPA_09602.1 scaffold 37239</name>
</gene>
<dbReference type="OrthoDB" id="2290343at2759"/>
<sequence length="113" mass="12925">MTVLTQYKSVFATSLEQVGMLNTNPYEIQIKEDAVHVKVVAHRMIPHDSQEWFKDYYLAQLLELGLIEPCSGLWAAGVVLFPTDAKRRVPRQRKATPMRKASRLKLNKQTNAV</sequence>